<evidence type="ECO:0000313" key="1">
    <source>
        <dbReference type="EMBL" id="SFJ73721.1"/>
    </source>
</evidence>
<protein>
    <submittedName>
        <fullName evidence="1">Uncharacterized protein</fullName>
    </submittedName>
</protein>
<proteinExistence type="predicted"/>
<evidence type="ECO:0000313" key="2">
    <source>
        <dbReference type="Proteomes" id="UP000199630"/>
    </source>
</evidence>
<keyword evidence="2" id="KW-1185">Reference proteome</keyword>
<accession>A0A1I3TVX0</accession>
<organism evidence="1 2">
    <name type="scientific">Celeribacter neptunius</name>
    <dbReference type="NCBI Taxonomy" id="588602"/>
    <lineage>
        <taxon>Bacteria</taxon>
        <taxon>Pseudomonadati</taxon>
        <taxon>Pseudomonadota</taxon>
        <taxon>Alphaproteobacteria</taxon>
        <taxon>Rhodobacterales</taxon>
        <taxon>Roseobacteraceae</taxon>
        <taxon>Celeribacter</taxon>
    </lineage>
</organism>
<name>A0A1I3TVX0_9RHOB</name>
<dbReference type="Proteomes" id="UP000199630">
    <property type="component" value="Unassembled WGS sequence"/>
</dbReference>
<dbReference type="AlphaFoldDB" id="A0A1I3TVX0"/>
<sequence>MICAPCAALCTLEILRGCTRKLLNTNALIAMCTLCTLCTLKTLRVSGENRDCATGCLGLAYEKYGKVGAQGARVHSRAQIKRAKGWAYILGHTLGPFRGRCIAETRNRDSLADSKFSNDGSQKCTLI</sequence>
<dbReference type="STRING" id="588602.SAMN04487991_2857"/>
<dbReference type="EMBL" id="FORH01000005">
    <property type="protein sequence ID" value="SFJ73721.1"/>
    <property type="molecule type" value="Genomic_DNA"/>
</dbReference>
<reference evidence="2" key="1">
    <citation type="submission" date="2016-10" db="EMBL/GenBank/DDBJ databases">
        <authorList>
            <person name="Varghese N."/>
            <person name="Submissions S."/>
        </authorList>
    </citation>
    <scope>NUCLEOTIDE SEQUENCE [LARGE SCALE GENOMIC DNA]</scope>
    <source>
        <strain evidence="2">DSM 26471</strain>
    </source>
</reference>
<gene>
    <name evidence="1" type="ORF">SAMN04487991_2857</name>
</gene>